<gene>
    <name evidence="2" type="ORF">LIZ56_02200</name>
</gene>
<feature type="transmembrane region" description="Helical" evidence="1">
    <location>
        <begin position="59"/>
        <end position="80"/>
    </location>
</feature>
<feature type="transmembrane region" description="Helical" evidence="1">
    <location>
        <begin position="381"/>
        <end position="400"/>
    </location>
</feature>
<dbReference type="EMBL" id="JAJCJK010000002">
    <property type="protein sequence ID" value="MCB6937226.1"/>
    <property type="molecule type" value="Genomic_DNA"/>
</dbReference>
<feature type="transmembrane region" description="Helical" evidence="1">
    <location>
        <begin position="186"/>
        <end position="203"/>
    </location>
</feature>
<sequence length="436" mass="50558">MESLLFILFILIVLFIISLKTSDFLLTPQIGYVVGFILQVVFCIFYEKKWNIHLQGRTIFTILFGATEFVFVSVFINWIISKIKQNKKIITIYDMNSIYIARSKLILLFLLQVLTLIGYIIFMNNNMSGSSLALKIYNYRYRTADMGDIIEIPKLLSFFRLISSVVGYILSFVLVYNILHKNKKNRIWYICNIGFSMLLEGILGARGGIFNFIIAIFSEIYIIKFICFKQRVSIKMFVNILVTLIAFLIMLPLIGEVMGRPGMGPLYEVAVYVGAPLKNLDTFLKDMSNYSTKHFSTFYGLLNDIPELAPKNIDISSQRFNGKWQSVNGYTLGNVYTTYANFWYDGGIKCLILDTFLMAFISQIIYQIAFNNHSNSKICNIVYMILYLYFFPAIIFSFFTNRFLNQFFSLYLIKFVIAGIVILIWLFKIKIIVKNK</sequence>
<evidence type="ECO:0000313" key="2">
    <source>
        <dbReference type="EMBL" id="MCB6937226.1"/>
    </source>
</evidence>
<feature type="transmembrane region" description="Helical" evidence="1">
    <location>
        <begin position="158"/>
        <end position="179"/>
    </location>
</feature>
<feature type="transmembrane region" description="Helical" evidence="1">
    <location>
        <begin position="406"/>
        <end position="427"/>
    </location>
</feature>
<feature type="transmembrane region" description="Helical" evidence="1">
    <location>
        <begin position="346"/>
        <end position="369"/>
    </location>
</feature>
<accession>A0AAW4UBQ5</accession>
<protein>
    <submittedName>
        <fullName evidence="2">Oligosaccharide repeat unit polymerase</fullName>
    </submittedName>
</protein>
<dbReference type="RefSeq" id="WP_306780469.1">
    <property type="nucleotide sequence ID" value="NZ_JAJCJK010000002.1"/>
</dbReference>
<evidence type="ECO:0000256" key="1">
    <source>
        <dbReference type="SAM" id="Phobius"/>
    </source>
</evidence>
<dbReference type="AlphaFoldDB" id="A0AAW4UBQ5"/>
<feature type="transmembrane region" description="Helical" evidence="1">
    <location>
        <begin position="209"/>
        <end position="227"/>
    </location>
</feature>
<feature type="transmembrane region" description="Helical" evidence="1">
    <location>
        <begin position="236"/>
        <end position="255"/>
    </location>
</feature>
<name>A0AAW4UBQ5_9FIRM</name>
<proteinExistence type="predicted"/>
<feature type="transmembrane region" description="Helical" evidence="1">
    <location>
        <begin position="29"/>
        <end position="47"/>
    </location>
</feature>
<comment type="caution">
    <text evidence="2">The sequence shown here is derived from an EMBL/GenBank/DDBJ whole genome shotgun (WGS) entry which is preliminary data.</text>
</comment>
<keyword evidence="1" id="KW-1133">Transmembrane helix</keyword>
<keyword evidence="1" id="KW-0812">Transmembrane</keyword>
<organism evidence="2 3">
    <name type="scientific">Agathobacter rectalis</name>
    <dbReference type="NCBI Taxonomy" id="39491"/>
    <lineage>
        <taxon>Bacteria</taxon>
        <taxon>Bacillati</taxon>
        <taxon>Bacillota</taxon>
        <taxon>Clostridia</taxon>
        <taxon>Lachnospirales</taxon>
        <taxon>Lachnospiraceae</taxon>
        <taxon>Agathobacter</taxon>
    </lineage>
</organism>
<evidence type="ECO:0000313" key="3">
    <source>
        <dbReference type="Proteomes" id="UP001197684"/>
    </source>
</evidence>
<keyword evidence="1" id="KW-0472">Membrane</keyword>
<dbReference type="NCBIfam" id="TIGR04370">
    <property type="entry name" value="glyco_rpt_poly"/>
    <property type="match status" value="1"/>
</dbReference>
<feature type="transmembrane region" description="Helical" evidence="1">
    <location>
        <begin position="105"/>
        <end position="122"/>
    </location>
</feature>
<feature type="transmembrane region" description="Helical" evidence="1">
    <location>
        <begin position="6"/>
        <end position="22"/>
    </location>
</feature>
<dbReference type="Proteomes" id="UP001197684">
    <property type="component" value="Unassembled WGS sequence"/>
</dbReference>
<reference evidence="2" key="1">
    <citation type="submission" date="2021-10" db="EMBL/GenBank/DDBJ databases">
        <title>Collection of gut derived symbiotic bacterial strains cultured from healthy donors.</title>
        <authorList>
            <person name="Lin H."/>
            <person name="Littmann E."/>
            <person name="Kohout C."/>
            <person name="Pamer E.G."/>
        </authorList>
    </citation>
    <scope>NUCLEOTIDE SEQUENCE</scope>
    <source>
        <strain evidence="2">DFI.9.42</strain>
    </source>
</reference>